<comment type="similarity">
    <text evidence="1">Belongs to the FMO family.</text>
</comment>
<dbReference type="Gene3D" id="3.50.50.60">
    <property type="entry name" value="FAD/NAD(P)-binding domain"/>
    <property type="match status" value="2"/>
</dbReference>
<name>B9EYB4_ORYSJ</name>
<dbReference type="Proteomes" id="UP000007752">
    <property type="component" value="Chromosome 1"/>
</dbReference>
<feature type="compositionally biased region" description="Basic and acidic residues" evidence="5">
    <location>
        <begin position="139"/>
        <end position="148"/>
    </location>
</feature>
<proteinExistence type="inferred from homology"/>
<dbReference type="GO" id="GO:0103075">
    <property type="term" value="F:indole-3-pyruvate monooxygenase activity"/>
    <property type="evidence" value="ECO:0007669"/>
    <property type="project" value="UniProtKB-EC"/>
</dbReference>
<evidence type="ECO:0000256" key="1">
    <source>
        <dbReference type="ARBA" id="ARBA00009183"/>
    </source>
</evidence>
<feature type="region of interest" description="Disordered" evidence="5">
    <location>
        <begin position="127"/>
        <end position="151"/>
    </location>
</feature>
<evidence type="ECO:0000256" key="2">
    <source>
        <dbReference type="ARBA" id="ARBA00023002"/>
    </source>
</evidence>
<evidence type="ECO:0000256" key="4">
    <source>
        <dbReference type="ARBA" id="ARBA00047707"/>
    </source>
</evidence>
<dbReference type="PANTHER" id="PTHR43539">
    <property type="entry name" value="FLAVIN-BINDING MONOOXYGENASE-LIKE PROTEIN (AFU_ORTHOLOGUE AFUA_4G09220)"/>
    <property type="match status" value="1"/>
</dbReference>
<organism evidence="6">
    <name type="scientific">Oryza sativa subsp. japonica</name>
    <name type="common">Rice</name>
    <dbReference type="NCBI Taxonomy" id="39947"/>
    <lineage>
        <taxon>Eukaryota</taxon>
        <taxon>Viridiplantae</taxon>
        <taxon>Streptophyta</taxon>
        <taxon>Embryophyta</taxon>
        <taxon>Tracheophyta</taxon>
        <taxon>Spermatophyta</taxon>
        <taxon>Magnoliopsida</taxon>
        <taxon>Liliopsida</taxon>
        <taxon>Poales</taxon>
        <taxon>Poaceae</taxon>
        <taxon>BOP clade</taxon>
        <taxon>Oryzoideae</taxon>
        <taxon>Oryzeae</taxon>
        <taxon>Oryzinae</taxon>
        <taxon>Oryza</taxon>
        <taxon>Oryza sativa</taxon>
    </lineage>
</organism>
<keyword evidence="2" id="KW-0560">Oxidoreductase</keyword>
<comment type="catalytic activity">
    <reaction evidence="4">
        <text>indole-3-pyruvate + NADPH + O2 + H(+) = (indol-3-yl)acetate + CO2 + NADP(+) + H2O</text>
        <dbReference type="Rhea" id="RHEA:34331"/>
        <dbReference type="ChEBI" id="CHEBI:15377"/>
        <dbReference type="ChEBI" id="CHEBI:15378"/>
        <dbReference type="ChEBI" id="CHEBI:15379"/>
        <dbReference type="ChEBI" id="CHEBI:16526"/>
        <dbReference type="ChEBI" id="CHEBI:17640"/>
        <dbReference type="ChEBI" id="CHEBI:30854"/>
        <dbReference type="ChEBI" id="CHEBI:57783"/>
        <dbReference type="ChEBI" id="CHEBI:58349"/>
        <dbReference type="EC" id="1.14.13.168"/>
    </reaction>
</comment>
<dbReference type="PANTHER" id="PTHR43539:SF78">
    <property type="entry name" value="FLAVIN-CONTAINING MONOOXYGENASE"/>
    <property type="match status" value="1"/>
</dbReference>
<dbReference type="PROSITE" id="PS51257">
    <property type="entry name" value="PROKAR_LIPOPROTEIN"/>
    <property type="match status" value="1"/>
</dbReference>
<dbReference type="EMBL" id="CM000138">
    <property type="protein sequence ID" value="EEE55077.1"/>
    <property type="molecule type" value="Genomic_DNA"/>
</dbReference>
<evidence type="ECO:0000256" key="5">
    <source>
        <dbReference type="SAM" id="MobiDB-lite"/>
    </source>
</evidence>
<reference evidence="6" key="1">
    <citation type="journal article" date="2005" name="PLoS Biol.">
        <title>The genomes of Oryza sativa: a history of duplications.</title>
        <authorList>
            <person name="Yu J."/>
            <person name="Wang J."/>
            <person name="Lin W."/>
            <person name="Li S."/>
            <person name="Li H."/>
            <person name="Zhou J."/>
            <person name="Ni P."/>
            <person name="Dong W."/>
            <person name="Hu S."/>
            <person name="Zeng C."/>
            <person name="Zhang J."/>
            <person name="Zhang Y."/>
            <person name="Li R."/>
            <person name="Xu Z."/>
            <person name="Li S."/>
            <person name="Li X."/>
            <person name="Zheng H."/>
            <person name="Cong L."/>
            <person name="Lin L."/>
            <person name="Yin J."/>
            <person name="Geng J."/>
            <person name="Li G."/>
            <person name="Shi J."/>
            <person name="Liu J."/>
            <person name="Lv H."/>
            <person name="Li J."/>
            <person name="Wang J."/>
            <person name="Deng Y."/>
            <person name="Ran L."/>
            <person name="Shi X."/>
            <person name="Wang X."/>
            <person name="Wu Q."/>
            <person name="Li C."/>
            <person name="Ren X."/>
            <person name="Wang J."/>
            <person name="Wang X."/>
            <person name="Li D."/>
            <person name="Liu D."/>
            <person name="Zhang X."/>
            <person name="Ji Z."/>
            <person name="Zhao W."/>
            <person name="Sun Y."/>
            <person name="Zhang Z."/>
            <person name="Bao J."/>
            <person name="Han Y."/>
            <person name="Dong L."/>
            <person name="Ji J."/>
            <person name="Chen P."/>
            <person name="Wu S."/>
            <person name="Liu J."/>
            <person name="Xiao Y."/>
            <person name="Bu D."/>
            <person name="Tan J."/>
            <person name="Yang L."/>
            <person name="Ye C."/>
            <person name="Zhang J."/>
            <person name="Xu J."/>
            <person name="Zhou Y."/>
            <person name="Yu Y."/>
            <person name="Zhang B."/>
            <person name="Zhuang S."/>
            <person name="Wei H."/>
            <person name="Liu B."/>
            <person name="Lei M."/>
            <person name="Yu H."/>
            <person name="Li Y."/>
            <person name="Xu H."/>
            <person name="Wei S."/>
            <person name="He X."/>
            <person name="Fang L."/>
            <person name="Zhang Z."/>
            <person name="Zhang Y."/>
            <person name="Huang X."/>
            <person name="Su Z."/>
            <person name="Tong W."/>
            <person name="Li J."/>
            <person name="Tong Z."/>
            <person name="Li S."/>
            <person name="Ye J."/>
            <person name="Wang L."/>
            <person name="Fang L."/>
            <person name="Lei T."/>
            <person name="Chen C."/>
            <person name="Chen H."/>
            <person name="Xu Z."/>
            <person name="Li H."/>
            <person name="Huang H."/>
            <person name="Zhang F."/>
            <person name="Xu H."/>
            <person name="Li N."/>
            <person name="Zhao C."/>
            <person name="Li S."/>
            <person name="Dong L."/>
            <person name="Huang Y."/>
            <person name="Li L."/>
            <person name="Xi Y."/>
            <person name="Qi Q."/>
            <person name="Li W."/>
            <person name="Zhang B."/>
            <person name="Hu W."/>
            <person name="Zhang Y."/>
            <person name="Tian X."/>
            <person name="Jiao Y."/>
            <person name="Liang X."/>
            <person name="Jin J."/>
            <person name="Gao L."/>
            <person name="Zheng W."/>
            <person name="Hao B."/>
            <person name="Liu S."/>
            <person name="Wang W."/>
            <person name="Yuan L."/>
            <person name="Cao M."/>
            <person name="McDermott J."/>
            <person name="Samudrala R."/>
            <person name="Wang J."/>
            <person name="Wong G.K."/>
            <person name="Yang H."/>
        </authorList>
    </citation>
    <scope>NUCLEOTIDE SEQUENCE [LARGE SCALE GENOMIC DNA]</scope>
</reference>
<dbReference type="AlphaFoldDB" id="B9EYB4"/>
<dbReference type="InterPro" id="IPR036188">
    <property type="entry name" value="FAD/NAD-bd_sf"/>
</dbReference>
<dbReference type="EC" id="1.14.13.168" evidence="3"/>
<sequence length="357" mass="39231">MDNKPAQERRETWVPGAVIVGAGPSGLAAAACLAARGVPATVLERSDSLASTWRHRMYDRLALHLPKRFCELPLLPFPEEYPTYPSKDQFVAYMEAYAAAAGVAPRFGATVEEAAFDAARRRMEGASRRRGGAHGAVARRRDGGERRAAGAGLSRHAEVRRVHVLPREMFGLSTFGIAMALLRWLPVQLVDRFLLTAAHLILGNTGQFGLRRPKTGPIELKNLTGRTPVLDVGTLDHIKSGKIKVVGAVKEMTRQGVRFTDGKEEQFDTIILATGYRSNVPSWLKDAGDLFTREGISKVPFPNSWRGRNGLYTVGFTQRGLLGTSSDALNVAKDIHCQWRERDRSAINVLEISNSSF</sequence>
<accession>B9EYB4</accession>
<dbReference type="Pfam" id="PF13450">
    <property type="entry name" value="NAD_binding_8"/>
    <property type="match status" value="1"/>
</dbReference>
<evidence type="ECO:0000313" key="6">
    <source>
        <dbReference type="EMBL" id="EEE55077.1"/>
    </source>
</evidence>
<dbReference type="PRINTS" id="PR00411">
    <property type="entry name" value="PNDRDTASEI"/>
</dbReference>
<reference evidence="6" key="2">
    <citation type="submission" date="2008-12" db="EMBL/GenBank/DDBJ databases">
        <title>Improved gene annotation of the rice (Oryza sativa) genomes.</title>
        <authorList>
            <person name="Wang J."/>
            <person name="Li R."/>
            <person name="Fan W."/>
            <person name="Huang Q."/>
            <person name="Zhang J."/>
            <person name="Zhou Y."/>
            <person name="Hu Y."/>
            <person name="Zi S."/>
            <person name="Li J."/>
            <person name="Ni P."/>
            <person name="Zheng H."/>
            <person name="Zhang Y."/>
            <person name="Zhao M."/>
            <person name="Hao Q."/>
            <person name="McDermott J."/>
            <person name="Samudrala R."/>
            <person name="Kristiansen K."/>
            <person name="Wong G.K.-S."/>
        </authorList>
    </citation>
    <scope>NUCLEOTIDE SEQUENCE</scope>
</reference>
<protein>
    <recommendedName>
        <fullName evidence="3">indole-3-pyruvate monooxygenase</fullName>
        <ecNumber evidence="3">1.14.13.168</ecNumber>
    </recommendedName>
</protein>
<gene>
    <name evidence="6" type="ORF">OsJ_02806</name>
</gene>
<evidence type="ECO:0000256" key="3">
    <source>
        <dbReference type="ARBA" id="ARBA00039148"/>
    </source>
</evidence>
<dbReference type="SUPFAM" id="SSF51905">
    <property type="entry name" value="FAD/NAD(P)-binding domain"/>
    <property type="match status" value="2"/>
</dbReference>
<dbReference type="InterPro" id="IPR050982">
    <property type="entry name" value="Auxin_biosynth/cation_transpt"/>
</dbReference>